<dbReference type="PANTHER" id="PTHR43252">
    <property type="entry name" value="TRANSCRIPTIONAL REGULATOR YQJI"/>
    <property type="match status" value="1"/>
</dbReference>
<accession>A0A7G9SE56</accession>
<dbReference type="Proteomes" id="UP000515955">
    <property type="component" value="Chromosome"/>
</dbReference>
<evidence type="ECO:0000256" key="1">
    <source>
        <dbReference type="SAM" id="MobiDB-lite"/>
    </source>
</evidence>
<dbReference type="KEGG" id="srhi:H9L12_01810"/>
<dbReference type="Pfam" id="PF03551">
    <property type="entry name" value="PadR"/>
    <property type="match status" value="1"/>
</dbReference>
<protein>
    <submittedName>
        <fullName evidence="3">PadR family transcriptional regulator</fullName>
    </submittedName>
</protein>
<proteinExistence type="predicted"/>
<dbReference type="InterPro" id="IPR036390">
    <property type="entry name" value="WH_DNA-bd_sf"/>
</dbReference>
<dbReference type="EMBL" id="CP060717">
    <property type="protein sequence ID" value="QNN66131.1"/>
    <property type="molecule type" value="Genomic_DNA"/>
</dbReference>
<evidence type="ECO:0000313" key="4">
    <source>
        <dbReference type="Proteomes" id="UP000515955"/>
    </source>
</evidence>
<dbReference type="PANTHER" id="PTHR43252:SF7">
    <property type="entry name" value="TRANSCRIPTIONAL REGULATOR YQJI"/>
    <property type="match status" value="1"/>
</dbReference>
<evidence type="ECO:0000313" key="3">
    <source>
        <dbReference type="EMBL" id="QNN66131.1"/>
    </source>
</evidence>
<feature type="compositionally biased region" description="Gly residues" evidence="1">
    <location>
        <begin position="10"/>
        <end position="32"/>
    </location>
</feature>
<sequence length="185" mass="19803">MASGRWDPVGGEGGPGGLGPSFGRGFGGPGGGRGRRRMFDGTQLRLLLLKLVGDEPRHGYSLIKAIEELSGGDYAPSPGVVYPTLNLMVDEGLVIQADEEGGRRSYSITEAGTAELANKADEIGDIVARLERHGEHRAGRAPVRRAVQNLMTAVFHQVQQGGFDDDKLNAIVDLIDETARKVERL</sequence>
<evidence type="ECO:0000259" key="2">
    <source>
        <dbReference type="Pfam" id="PF03551"/>
    </source>
</evidence>
<gene>
    <name evidence="3" type="ORF">H9L12_01810</name>
</gene>
<name>A0A7G9SE56_9SPHN</name>
<dbReference type="InterPro" id="IPR005149">
    <property type="entry name" value="Tscrpt_reg_PadR_N"/>
</dbReference>
<reference evidence="3 4" key="1">
    <citation type="submission" date="2020-08" db="EMBL/GenBank/DDBJ databases">
        <title>Genome sequence of Sphingomonas rhizophila KACC 19189T.</title>
        <authorList>
            <person name="Hyun D.-W."/>
            <person name="Bae J.-W."/>
        </authorList>
    </citation>
    <scope>NUCLEOTIDE SEQUENCE [LARGE SCALE GENOMIC DNA]</scope>
    <source>
        <strain evidence="3 4">KACC 19189</strain>
    </source>
</reference>
<keyword evidence="4" id="KW-1185">Reference proteome</keyword>
<dbReference type="AlphaFoldDB" id="A0A7G9SE56"/>
<dbReference type="Gene3D" id="1.10.10.10">
    <property type="entry name" value="Winged helix-like DNA-binding domain superfamily/Winged helix DNA-binding domain"/>
    <property type="match status" value="1"/>
</dbReference>
<feature type="region of interest" description="Disordered" evidence="1">
    <location>
        <begin position="1"/>
        <end position="35"/>
    </location>
</feature>
<feature type="domain" description="Transcription regulator PadR N-terminal" evidence="2">
    <location>
        <begin position="48"/>
        <end position="117"/>
    </location>
</feature>
<organism evidence="3 4">
    <name type="scientific">Sphingomonas rhizophila</name>
    <dbReference type="NCBI Taxonomy" id="2071607"/>
    <lineage>
        <taxon>Bacteria</taxon>
        <taxon>Pseudomonadati</taxon>
        <taxon>Pseudomonadota</taxon>
        <taxon>Alphaproteobacteria</taxon>
        <taxon>Sphingomonadales</taxon>
        <taxon>Sphingomonadaceae</taxon>
        <taxon>Sphingomonas</taxon>
    </lineage>
</organism>
<dbReference type="InterPro" id="IPR036388">
    <property type="entry name" value="WH-like_DNA-bd_sf"/>
</dbReference>
<dbReference type="SUPFAM" id="SSF46785">
    <property type="entry name" value="Winged helix' DNA-binding domain"/>
    <property type="match status" value="1"/>
</dbReference>